<feature type="domain" description="Phosphoribosyltransferase" evidence="2">
    <location>
        <begin position="182"/>
        <end position="225"/>
    </location>
</feature>
<dbReference type="InterPro" id="IPR029057">
    <property type="entry name" value="PRTase-like"/>
</dbReference>
<evidence type="ECO:0000256" key="1">
    <source>
        <dbReference type="ARBA" id="ARBA00008007"/>
    </source>
</evidence>
<dbReference type="Gene3D" id="3.40.50.2020">
    <property type="match status" value="1"/>
</dbReference>
<proteinExistence type="inferred from homology"/>
<dbReference type="RefSeq" id="WP_311593799.1">
    <property type="nucleotide sequence ID" value="NZ_JAVRHV010000005.1"/>
</dbReference>
<dbReference type="PANTHER" id="PTHR47505:SF1">
    <property type="entry name" value="DNA UTILIZATION PROTEIN YHGH"/>
    <property type="match status" value="1"/>
</dbReference>
<dbReference type="SUPFAM" id="SSF53271">
    <property type="entry name" value="PRTase-like"/>
    <property type="match status" value="1"/>
</dbReference>
<dbReference type="EMBL" id="JAVRHV010000005">
    <property type="protein sequence ID" value="MDT0553712.1"/>
    <property type="molecule type" value="Genomic_DNA"/>
</dbReference>
<organism evidence="3 4">
    <name type="scientific">Urechidicola vernalis</name>
    <dbReference type="NCBI Taxonomy" id="3075600"/>
    <lineage>
        <taxon>Bacteria</taxon>
        <taxon>Pseudomonadati</taxon>
        <taxon>Bacteroidota</taxon>
        <taxon>Flavobacteriia</taxon>
        <taxon>Flavobacteriales</taxon>
        <taxon>Flavobacteriaceae</taxon>
        <taxon>Urechidicola</taxon>
    </lineage>
</organism>
<comment type="similarity">
    <text evidence="1">Belongs to the ComF/GntX family.</text>
</comment>
<keyword evidence="4" id="KW-1185">Reference proteome</keyword>
<evidence type="ECO:0000259" key="2">
    <source>
        <dbReference type="Pfam" id="PF00156"/>
    </source>
</evidence>
<accession>A0ABU2Y7N5</accession>
<dbReference type="InterPro" id="IPR051910">
    <property type="entry name" value="ComF/GntX_DNA_util-trans"/>
</dbReference>
<evidence type="ECO:0000313" key="4">
    <source>
        <dbReference type="Proteomes" id="UP001252186"/>
    </source>
</evidence>
<protein>
    <submittedName>
        <fullName evidence="3">ComF family protein</fullName>
    </submittedName>
</protein>
<gene>
    <name evidence="3" type="ORF">RM519_10680</name>
</gene>
<evidence type="ECO:0000313" key="3">
    <source>
        <dbReference type="EMBL" id="MDT0553712.1"/>
    </source>
</evidence>
<dbReference type="PANTHER" id="PTHR47505">
    <property type="entry name" value="DNA UTILIZATION PROTEIN YHGH"/>
    <property type="match status" value="1"/>
</dbReference>
<reference evidence="3 4" key="1">
    <citation type="submission" date="2023-09" db="EMBL/GenBank/DDBJ databases">
        <authorList>
            <person name="Rey-Velasco X."/>
        </authorList>
    </citation>
    <scope>NUCLEOTIDE SEQUENCE [LARGE SCALE GENOMIC DNA]</scope>
    <source>
        <strain evidence="3 4">P050</strain>
    </source>
</reference>
<dbReference type="InterPro" id="IPR000836">
    <property type="entry name" value="PRTase_dom"/>
</dbReference>
<dbReference type="Pfam" id="PF00156">
    <property type="entry name" value="Pribosyltran"/>
    <property type="match status" value="1"/>
</dbReference>
<name>A0ABU2Y7N5_9FLAO</name>
<sequence length="228" mass="26289">MQFIKDIFHLFFPEVCHSCQEVLHQHEKLICIACRHDFPETDFLNQKNNQLEKQFYGRVQLKEAMALFHFTKKGKVQHLIHKLKYKGQEDIGIFFGEWLGKSLKSSGRFQFIDCIVPVPIHPKKEMQRGFNQLTKLGRAAGEILNLPFIENNLIRVINTAAQTHKGRVGRFLGKRNHFEIIDKDLFEGKHILLIDDVITTGATIEVCTQELLKCKNVTVSIAVVAYTT</sequence>
<comment type="caution">
    <text evidence="3">The sequence shown here is derived from an EMBL/GenBank/DDBJ whole genome shotgun (WGS) entry which is preliminary data.</text>
</comment>
<dbReference type="Proteomes" id="UP001252186">
    <property type="component" value="Unassembled WGS sequence"/>
</dbReference>
<dbReference type="CDD" id="cd06223">
    <property type="entry name" value="PRTases_typeI"/>
    <property type="match status" value="1"/>
</dbReference>